<dbReference type="AlphaFoldDB" id="A0ABD1CV14"/>
<name>A0ABD1CV14_CULPP</name>
<keyword evidence="4" id="KW-1185">Reference proteome</keyword>
<dbReference type="EMBL" id="JBEHCU010009230">
    <property type="protein sequence ID" value="KAL1380276.1"/>
    <property type="molecule type" value="Genomic_DNA"/>
</dbReference>
<feature type="compositionally biased region" description="Basic and acidic residues" evidence="1">
    <location>
        <begin position="115"/>
        <end position="128"/>
    </location>
</feature>
<feature type="compositionally biased region" description="Polar residues" evidence="1">
    <location>
        <begin position="273"/>
        <end position="285"/>
    </location>
</feature>
<organism evidence="3 4">
    <name type="scientific">Culex pipiens pipiens</name>
    <name type="common">Northern house mosquito</name>
    <dbReference type="NCBI Taxonomy" id="38569"/>
    <lineage>
        <taxon>Eukaryota</taxon>
        <taxon>Metazoa</taxon>
        <taxon>Ecdysozoa</taxon>
        <taxon>Arthropoda</taxon>
        <taxon>Hexapoda</taxon>
        <taxon>Insecta</taxon>
        <taxon>Pterygota</taxon>
        <taxon>Neoptera</taxon>
        <taxon>Endopterygota</taxon>
        <taxon>Diptera</taxon>
        <taxon>Nematocera</taxon>
        <taxon>Culicoidea</taxon>
        <taxon>Culicidae</taxon>
        <taxon>Culicinae</taxon>
        <taxon>Culicini</taxon>
        <taxon>Culex</taxon>
        <taxon>Culex</taxon>
    </lineage>
</organism>
<reference evidence="3 4" key="1">
    <citation type="submission" date="2024-05" db="EMBL/GenBank/DDBJ databases">
        <title>Culex pipiens pipiens assembly and annotation.</title>
        <authorList>
            <person name="Alout H."/>
            <person name="Durand T."/>
        </authorList>
    </citation>
    <scope>NUCLEOTIDE SEQUENCE [LARGE SCALE GENOMIC DNA]</scope>
    <source>
        <strain evidence="3">HA-2024</strain>
        <tissue evidence="3">Whole body</tissue>
    </source>
</reference>
<feature type="compositionally biased region" description="Basic and acidic residues" evidence="1">
    <location>
        <begin position="51"/>
        <end position="72"/>
    </location>
</feature>
<evidence type="ECO:0000259" key="2">
    <source>
        <dbReference type="Pfam" id="PF16012"/>
    </source>
</evidence>
<evidence type="ECO:0000313" key="3">
    <source>
        <dbReference type="EMBL" id="KAL1380276.1"/>
    </source>
</evidence>
<dbReference type="Proteomes" id="UP001562425">
    <property type="component" value="Unassembled WGS sequence"/>
</dbReference>
<feature type="compositionally biased region" description="Acidic residues" evidence="1">
    <location>
        <begin position="214"/>
        <end position="228"/>
    </location>
</feature>
<dbReference type="InterPro" id="IPR031961">
    <property type="entry name" value="DUF4780"/>
</dbReference>
<feature type="compositionally biased region" description="Polar residues" evidence="1">
    <location>
        <begin position="565"/>
        <end position="582"/>
    </location>
</feature>
<accession>A0ABD1CV14</accession>
<feature type="region of interest" description="Disordered" evidence="1">
    <location>
        <begin position="340"/>
        <end position="380"/>
    </location>
</feature>
<feature type="region of interest" description="Disordered" evidence="1">
    <location>
        <begin position="214"/>
        <end position="312"/>
    </location>
</feature>
<protein>
    <recommendedName>
        <fullName evidence="2">DUF4780 domain-containing protein</fullName>
    </recommendedName>
</protein>
<proteinExistence type="predicted"/>
<feature type="region of interest" description="Disordered" evidence="1">
    <location>
        <begin position="1"/>
        <end position="139"/>
    </location>
</feature>
<feature type="compositionally biased region" description="Polar residues" evidence="1">
    <location>
        <begin position="88"/>
        <end position="97"/>
    </location>
</feature>
<feature type="compositionally biased region" description="Low complexity" evidence="1">
    <location>
        <begin position="236"/>
        <end position="246"/>
    </location>
</feature>
<evidence type="ECO:0000313" key="4">
    <source>
        <dbReference type="Proteomes" id="UP001562425"/>
    </source>
</evidence>
<gene>
    <name evidence="3" type="ORF">pipiens_014330</name>
</gene>
<evidence type="ECO:0000256" key="1">
    <source>
        <dbReference type="SAM" id="MobiDB-lite"/>
    </source>
</evidence>
<sequence length="658" mass="71877">MSALSGGDLNTSEGPEGGLRRHWDADDQLPEWATENPSDYGGSFDASGPFHDSDNGIDGRLEDDGGMENHVDHRYHHQRKEGVFGGSSRRSAPSSKEGSAAKEDLPNHAALSAKASEEVDPGSRKKSEPSYTGDVPRCANGKKFSLQAATGVHRIAGITELVNKASGIFGFPWYRDLGPPASKPENHLAVLVELRNASYGLEASMKKTFLEECGGVDDGDGDDLEDQLGDMGLDGGSSVSSSVLDSPQRSMEVDAPEDQSAGPGIPPGDNDSLHSSGDTSGSVTPTPVDPAGSNRKRRKPGKPKMTNAQLRRMDYFVRNGHPPKEARELALVPVEQNYLNKRQRSKDEPSPNSSGQGKGPDKKRIRNRGSEGPAPPPAAQAGMISYKEVAEAIHVAVIPLGYPAKTLTTEELKAIRTQLLDLIIKLETPVVRPKYRNCTFKYGYLILACADEATAGWTKEVVNKLQPWEGAELVPVNLADLPKQVLFLGYFQDSLQYTSEDIIRLVQNQNDDFRTEQWKVARRTEHSKTIELLIEMDEKSAEQVAAQHFQLNYTFGKARLRKVTGSTANSDQKDSATLTGKVQTEHVPQPPAQDSQNTERKGRFCKSLSLNPSNNHLEVVARRNHGRFRKVQAQTRSSNHLVLAKTNRAICKVLVVAP</sequence>
<comment type="caution">
    <text evidence="3">The sequence shown here is derived from an EMBL/GenBank/DDBJ whole genome shotgun (WGS) entry which is preliminary data.</text>
</comment>
<feature type="domain" description="DUF4780" evidence="2">
    <location>
        <begin position="389"/>
        <end position="560"/>
    </location>
</feature>
<feature type="region of interest" description="Disordered" evidence="1">
    <location>
        <begin position="565"/>
        <end position="601"/>
    </location>
</feature>
<dbReference type="Pfam" id="PF16012">
    <property type="entry name" value="DUF4780"/>
    <property type="match status" value="1"/>
</dbReference>